<organism evidence="2 3">
    <name type="scientific">Pediococcus claussenii (strain ATCC BAA-344 / DSM 14800 / JCM 18046 / KCTC 3811 / LMG 21948 / P06)</name>
    <dbReference type="NCBI Taxonomy" id="701521"/>
    <lineage>
        <taxon>Bacteria</taxon>
        <taxon>Bacillati</taxon>
        <taxon>Bacillota</taxon>
        <taxon>Bacilli</taxon>
        <taxon>Lactobacillales</taxon>
        <taxon>Lactobacillaceae</taxon>
        <taxon>Pediococcus</taxon>
    </lineage>
</organism>
<reference evidence="2 3" key="1">
    <citation type="journal article" date="2012" name="J. Bacteriol.">
        <title>Complete Genome Sequence of the Beer Spoilage Organism Pediococcus claussenii ATCC BAA-344T.</title>
        <authorList>
            <person name="Pittet V."/>
            <person name="Abegunde T."/>
            <person name="Marfleet T."/>
            <person name="Haakensen M."/>
            <person name="Morrow K."/>
            <person name="Jayaprakash T."/>
            <person name="Schroeder K."/>
            <person name="Trost B."/>
            <person name="Byrns S."/>
            <person name="Bergsveinson J."/>
            <person name="Kusalik A."/>
            <person name="Ziola B."/>
        </authorList>
    </citation>
    <scope>NUCLEOTIDE SEQUENCE [LARGE SCALE GENOMIC DNA]</scope>
    <source>
        <strain evidence="2 3">ATCC BAA-344</strain>
    </source>
</reference>
<dbReference type="EMBL" id="CP003137">
    <property type="protein sequence ID" value="AEV95420.1"/>
    <property type="molecule type" value="Genomic_DNA"/>
</dbReference>
<dbReference type="Gene3D" id="1.20.1500.10">
    <property type="entry name" value="YheA/YmcA-like"/>
    <property type="match status" value="1"/>
</dbReference>
<dbReference type="HAMAP" id="MF_01526">
    <property type="entry name" value="UPF0342"/>
    <property type="match status" value="1"/>
</dbReference>
<dbReference type="HOGENOM" id="CLU_140243_3_1_9"/>
<accession>G8PDT5</accession>
<dbReference type="STRING" id="701521.PECL_1158"/>
<dbReference type="PATRIC" id="fig|701521.8.peg.1100"/>
<dbReference type="AlphaFoldDB" id="G8PDT5"/>
<protein>
    <recommendedName>
        <fullName evidence="1">UPF0342 protein PECL_1158</fullName>
    </recommendedName>
</protein>
<dbReference type="eggNOG" id="COG3679">
    <property type="taxonomic scope" value="Bacteria"/>
</dbReference>
<dbReference type="InterPro" id="IPR023378">
    <property type="entry name" value="YheA/YmcA-like_dom_sf"/>
</dbReference>
<evidence type="ECO:0000256" key="1">
    <source>
        <dbReference type="HAMAP-Rule" id="MF_01526"/>
    </source>
</evidence>
<sequence length="114" mass="13308">MAINIYDTANQMERELRETTEYQDLVKAFGEMKKDPVAYKLFQDFQEIQINVQQKQANGEDLTEDEMTHAREVATKVGDIEVVKSLMDKERNLNQLLGDINQIITKPVQELYRN</sequence>
<gene>
    <name evidence="2" type="ordered locus">PECL_1158</name>
</gene>
<keyword evidence="3" id="KW-1185">Reference proteome</keyword>
<name>G8PDT5_PEDCP</name>
<dbReference type="KEGG" id="pce:PECL_1158"/>
<dbReference type="Proteomes" id="UP000005444">
    <property type="component" value="Chromosome"/>
</dbReference>
<dbReference type="InterPro" id="IPR010368">
    <property type="entry name" value="Com_YlbF"/>
</dbReference>
<dbReference type="RefSeq" id="WP_014215616.1">
    <property type="nucleotide sequence ID" value="NC_016605.1"/>
</dbReference>
<proteinExistence type="inferred from homology"/>
<dbReference type="SUPFAM" id="SSF158622">
    <property type="entry name" value="YheA/YmcA-like"/>
    <property type="match status" value="1"/>
</dbReference>
<dbReference type="Pfam" id="PF06133">
    <property type="entry name" value="Com_YlbF"/>
    <property type="match status" value="1"/>
</dbReference>
<evidence type="ECO:0000313" key="3">
    <source>
        <dbReference type="Proteomes" id="UP000005444"/>
    </source>
</evidence>
<comment type="similarity">
    <text evidence="1">Belongs to the UPF0342 family.</text>
</comment>
<evidence type="ECO:0000313" key="2">
    <source>
        <dbReference type="EMBL" id="AEV95420.1"/>
    </source>
</evidence>